<dbReference type="Proteomes" id="UP000196158">
    <property type="component" value="Unassembled WGS sequence"/>
</dbReference>
<evidence type="ECO:0000313" key="2">
    <source>
        <dbReference type="Proteomes" id="UP000196158"/>
    </source>
</evidence>
<dbReference type="EMBL" id="FXLY01000007">
    <property type="protein sequence ID" value="SMN21181.1"/>
    <property type="molecule type" value="Genomic_DNA"/>
</dbReference>
<reference evidence="1 2" key="1">
    <citation type="submission" date="2017-04" db="EMBL/GenBank/DDBJ databases">
        <authorList>
            <person name="Afonso C.L."/>
            <person name="Miller P.J."/>
            <person name="Scott M.A."/>
            <person name="Spackman E."/>
            <person name="Goraichik I."/>
            <person name="Dimitrov K.M."/>
            <person name="Suarez D.L."/>
            <person name="Swayne D.E."/>
        </authorList>
    </citation>
    <scope>NUCLEOTIDE SEQUENCE [LARGE SCALE GENOMIC DNA]</scope>
</reference>
<protein>
    <submittedName>
        <fullName evidence="1">Uncharacterized protein</fullName>
    </submittedName>
</protein>
<dbReference type="AlphaFoldDB" id="A0A1X7R6F4"/>
<evidence type="ECO:0000313" key="1">
    <source>
        <dbReference type="EMBL" id="SMN21181.1"/>
    </source>
</evidence>
<gene>
    <name evidence="1" type="ORF">KASA_0L02211G</name>
</gene>
<proteinExistence type="predicted"/>
<keyword evidence="2" id="KW-1185">Reference proteome</keyword>
<organism evidence="1 2">
    <name type="scientific">Maudiozyma saulgeensis</name>
    <dbReference type="NCBI Taxonomy" id="1789683"/>
    <lineage>
        <taxon>Eukaryota</taxon>
        <taxon>Fungi</taxon>
        <taxon>Dikarya</taxon>
        <taxon>Ascomycota</taxon>
        <taxon>Saccharomycotina</taxon>
        <taxon>Saccharomycetes</taxon>
        <taxon>Saccharomycetales</taxon>
        <taxon>Saccharomycetaceae</taxon>
        <taxon>Maudiozyma</taxon>
    </lineage>
</organism>
<accession>A0A1X7R6F4</accession>
<dbReference type="OrthoDB" id="4068469at2759"/>
<name>A0A1X7R6F4_9SACH</name>
<sequence>MQSVRKPFKIERIDNRYFEETFQESIGISSTFNDDESTANLLLGKHSLNSNKIISTKTLDVVQCCDKETFVIVEDRCIRAIHLLESHDVEIFDQLPLHDTILCCIESKSTHGRICILTDNNMIHFIDVIEIKGSKKLKFTRDIDINLNSIDKNLHLFMATIDNTVYLINKSMNRIYSIDVNKNQLNSVPFQLTMIHQLVDFTSYVSEKGTRNLLLFHIDKLSKILHLEILEIINGDNEATPAELLRKKTFKIDKIENDLLRIKKIDSQCIVVLTFNNVVIISGKQFSVKRWPNGTILKKHLKQSFDLKTFYVDRDKTSFFLQLVDPKLNILSATLKKGESNIKWKFKSDNPFKQQSILAFYLTRDIIYLRDKADKINIIKIEQDKNREHYKFTNKAAFKQITYENVTYKCGFVKSNTGSIVQNFIFGGVNLSNNKPFLEETNTSIQYVIKKIGVISNETGILNKLVINRGTLKILFNNKLYGMDQDKNIVLIKSLDLTESYLSDKGNIIPYHNEHIIYCADVISYNTLHAVHDILLQIHIDGKVTIKSYGEDTNNFHTLYELKHKIKLQKKVRTSAIITETSDIYLLINENEMLYLYLNGMVVATMFIGNRKLNDFFILKPGDDLERGMVALSFSDGNLEFFAMNLNHIYFKIPSITNGGYKLIKTVINSNILVVYQKQCILLINFECFQIAKIGLQFEIQCVVYGGLKDTKHTFMICDKSNELYEIGFKIGMKFKTCTTRLELGINFDIPVIICEIPFSESLIMILTRNREKKYLNVFAYDIIKRCIVSNVFTVTSIEDYKLILTPLSTKDNPRCNIYSKIPQYGFIVTFVRKGKSQYQILQFDKLKMSIKRIFGGNLKVTPYSILIRVIDKSRQLITFLGRDIEIKELIYFQKNSNNMFSVQAKDYKLFERNSQPYIVYGYEEAGLLETINMKSVHENFNTLLMEVQNARYESSDRLNIEFDKYFQNTFIKMASSFIFVDTIDKVKYKSPLLEHDVWFYNLVSSLVKSGDVTKNIIVATVDEDDKLSLYHDRGLQYGKSRLSTSSISFQHYSQVEEVIPIQNDFTRLSSVILTNTCTGMDSQPIFIVLGSGSTKCIITKCHDGCLGKEKKSTSTQTLDFQPKSKSL</sequence>